<keyword evidence="1" id="KW-1133">Transmembrane helix</keyword>
<proteinExistence type="predicted"/>
<keyword evidence="4" id="KW-1185">Reference proteome</keyword>
<protein>
    <submittedName>
        <fullName evidence="3">Uncharacterized protein</fullName>
    </submittedName>
</protein>
<accession>A0ABN9QWE8</accession>
<evidence type="ECO:0000256" key="2">
    <source>
        <dbReference type="SAM" id="SignalP"/>
    </source>
</evidence>
<organism evidence="3 4">
    <name type="scientific">Prorocentrum cordatum</name>
    <dbReference type="NCBI Taxonomy" id="2364126"/>
    <lineage>
        <taxon>Eukaryota</taxon>
        <taxon>Sar</taxon>
        <taxon>Alveolata</taxon>
        <taxon>Dinophyceae</taxon>
        <taxon>Prorocentrales</taxon>
        <taxon>Prorocentraceae</taxon>
        <taxon>Prorocentrum</taxon>
    </lineage>
</organism>
<keyword evidence="2" id="KW-0732">Signal</keyword>
<feature type="chain" id="PRO_5045783985" evidence="2">
    <location>
        <begin position="30"/>
        <end position="234"/>
    </location>
</feature>
<feature type="signal peptide" evidence="2">
    <location>
        <begin position="1"/>
        <end position="29"/>
    </location>
</feature>
<sequence>MPGAPRRSPAPVRLAALVAGGLLLRAALAPTCFVGGAATSARRGGLAPQRAEAEKPEAAAEEFVAINEDNTAAMAIVCSSVIGGITGVLVGGPVLGVLLFVGFAFLVRQGADNDAATALKGVAAKGLETLNFIGGVDQKYEVTRKVGKSVGEQVDKVKASSPEAAEIIDKVGGAIEKVDKEVNIKSSLSNVVTSGSSLAKDIVDKAIETNEKYGISDKIKGTIGDAVSKVQKKE</sequence>
<reference evidence="3" key="1">
    <citation type="submission" date="2023-10" db="EMBL/GenBank/DDBJ databases">
        <authorList>
            <person name="Chen Y."/>
            <person name="Shah S."/>
            <person name="Dougan E. K."/>
            <person name="Thang M."/>
            <person name="Chan C."/>
        </authorList>
    </citation>
    <scope>NUCLEOTIDE SEQUENCE [LARGE SCALE GENOMIC DNA]</scope>
</reference>
<dbReference type="Proteomes" id="UP001189429">
    <property type="component" value="Unassembled WGS sequence"/>
</dbReference>
<name>A0ABN9QWE8_9DINO</name>
<comment type="caution">
    <text evidence="3">The sequence shown here is derived from an EMBL/GenBank/DDBJ whole genome shotgun (WGS) entry which is preliminary data.</text>
</comment>
<evidence type="ECO:0000313" key="4">
    <source>
        <dbReference type="Proteomes" id="UP001189429"/>
    </source>
</evidence>
<gene>
    <name evidence="3" type="ORF">PCOR1329_LOCUS14842</name>
</gene>
<keyword evidence="1" id="KW-0472">Membrane</keyword>
<keyword evidence="1" id="KW-0812">Transmembrane</keyword>
<evidence type="ECO:0000256" key="1">
    <source>
        <dbReference type="SAM" id="Phobius"/>
    </source>
</evidence>
<evidence type="ECO:0000313" key="3">
    <source>
        <dbReference type="EMBL" id="CAK0809631.1"/>
    </source>
</evidence>
<dbReference type="EMBL" id="CAUYUJ010004447">
    <property type="protein sequence ID" value="CAK0809631.1"/>
    <property type="molecule type" value="Genomic_DNA"/>
</dbReference>
<feature type="transmembrane region" description="Helical" evidence="1">
    <location>
        <begin position="73"/>
        <end position="106"/>
    </location>
</feature>